<dbReference type="PANTHER" id="PTHR14911">
    <property type="entry name" value="THUMP DOMAIN-CONTAINING"/>
    <property type="match status" value="1"/>
</dbReference>
<sequence length="257" mass="28872">MSIFRLSIVLGTEEVVEKELLSKFPKAEIVGRTKGKIDFQVEGRVLGDFSSLLSPLRIQDTNRGDEDLYKRGWRKAFVPAGINPSLAYVLCDLAELNEDDVVLDPFCGGSTIPITAVMYFGIKKAFASDISGKAVDISLENWKASGVKKDKFVLFRSNVSTLKLSPKSITKVITNMPFGIRVGNHEMNKKLYRNFAFKLNRLLKDDGSAIVLTQEKELFEEVMKNDFEVSVEMTPEVGGLRPNVYKVTRKSVKYFVK</sequence>
<dbReference type="Proteomes" id="UP000033854">
    <property type="component" value="Unassembled WGS sequence"/>
</dbReference>
<dbReference type="PANTHER" id="PTHR14911:SF13">
    <property type="entry name" value="TRNA (GUANINE(6)-N2)-METHYLTRANSFERASE THUMP3"/>
    <property type="match status" value="1"/>
</dbReference>
<reference evidence="2 3" key="1">
    <citation type="journal article" date="2015" name="Nature">
        <title>rRNA introns, odd ribosomes, and small enigmatic genomes across a large radiation of phyla.</title>
        <authorList>
            <person name="Brown C.T."/>
            <person name="Hug L.A."/>
            <person name="Thomas B.C."/>
            <person name="Sharon I."/>
            <person name="Castelle C.J."/>
            <person name="Singh A."/>
            <person name="Wilkins M.J."/>
            <person name="Williams K.H."/>
            <person name="Banfield J.F."/>
        </authorList>
    </citation>
    <scope>NUCLEOTIDE SEQUENCE [LARGE SCALE GENOMIC DNA]</scope>
</reference>
<evidence type="ECO:0000259" key="1">
    <source>
        <dbReference type="Pfam" id="PF01170"/>
    </source>
</evidence>
<dbReference type="Pfam" id="PF01170">
    <property type="entry name" value="UPF0020"/>
    <property type="match status" value="1"/>
</dbReference>
<organism evidence="2 3">
    <name type="scientific">Candidatus Collierbacteria bacterium GW2011_GWA2_42_17</name>
    <dbReference type="NCBI Taxonomy" id="1618378"/>
    <lineage>
        <taxon>Bacteria</taxon>
        <taxon>Candidatus Collieribacteriota</taxon>
    </lineage>
</organism>
<dbReference type="EMBL" id="LCDA01000003">
    <property type="protein sequence ID" value="KKS43031.1"/>
    <property type="molecule type" value="Genomic_DNA"/>
</dbReference>
<evidence type="ECO:0000313" key="3">
    <source>
        <dbReference type="Proteomes" id="UP000033854"/>
    </source>
</evidence>
<dbReference type="GO" id="GO:0030488">
    <property type="term" value="P:tRNA methylation"/>
    <property type="evidence" value="ECO:0007669"/>
    <property type="project" value="TreeGrafter"/>
</dbReference>
<feature type="domain" description="Ribosomal RNA large subunit methyltransferase K/L-like methyltransferase" evidence="1">
    <location>
        <begin position="71"/>
        <end position="231"/>
    </location>
</feature>
<gene>
    <name evidence="2" type="ORF">UV06_C0003G0032</name>
</gene>
<dbReference type="SUPFAM" id="SSF53335">
    <property type="entry name" value="S-adenosyl-L-methionine-dependent methyltransferases"/>
    <property type="match status" value="1"/>
</dbReference>
<protein>
    <submittedName>
        <fullName evidence="2">THUMP domain-containing protein 3</fullName>
    </submittedName>
</protein>
<dbReference type="Gene3D" id="3.40.50.150">
    <property type="entry name" value="Vaccinia Virus protein VP39"/>
    <property type="match status" value="1"/>
</dbReference>
<comment type="caution">
    <text evidence="2">The sequence shown here is derived from an EMBL/GenBank/DDBJ whole genome shotgun (WGS) entry which is preliminary data.</text>
</comment>
<dbReference type="GO" id="GO:0016423">
    <property type="term" value="F:tRNA (guanine) methyltransferase activity"/>
    <property type="evidence" value="ECO:0007669"/>
    <property type="project" value="TreeGrafter"/>
</dbReference>
<dbReference type="InterPro" id="IPR000241">
    <property type="entry name" value="RlmKL-like_Mtase"/>
</dbReference>
<evidence type="ECO:0000313" key="2">
    <source>
        <dbReference type="EMBL" id="KKS43031.1"/>
    </source>
</evidence>
<name>A0A0G1B9M0_9BACT</name>
<accession>A0A0G1B9M0</accession>
<dbReference type="AlphaFoldDB" id="A0A0G1B9M0"/>
<proteinExistence type="predicted"/>
<dbReference type="InterPro" id="IPR029063">
    <property type="entry name" value="SAM-dependent_MTases_sf"/>
</dbReference>